<organism evidence="11 12">
    <name type="scientific">Trichlorobacter lovleyi (strain ATCC BAA-1151 / DSM 17278 / SZ)</name>
    <name type="common">Geobacter lovleyi</name>
    <dbReference type="NCBI Taxonomy" id="398767"/>
    <lineage>
        <taxon>Bacteria</taxon>
        <taxon>Pseudomonadati</taxon>
        <taxon>Thermodesulfobacteriota</taxon>
        <taxon>Desulfuromonadia</taxon>
        <taxon>Geobacterales</taxon>
        <taxon>Geobacteraceae</taxon>
        <taxon>Trichlorobacter</taxon>
    </lineage>
</organism>
<keyword evidence="9" id="KW-0812">Transmembrane</keyword>
<dbReference type="Proteomes" id="UP000002420">
    <property type="component" value="Chromosome"/>
</dbReference>
<dbReference type="PANTHER" id="PTHR43065">
    <property type="entry name" value="SENSOR HISTIDINE KINASE"/>
    <property type="match status" value="1"/>
</dbReference>
<dbReference type="GO" id="GO:0005524">
    <property type="term" value="F:ATP binding"/>
    <property type="evidence" value="ECO:0007669"/>
    <property type="project" value="UniProtKB-KW"/>
</dbReference>
<name>B3E8H4_TRIL1</name>
<dbReference type="EC" id="2.7.13.3" evidence="2"/>
<keyword evidence="9" id="KW-0472">Membrane</keyword>
<dbReference type="SUPFAM" id="SSF47384">
    <property type="entry name" value="Homodimeric domain of signal transducing histidine kinase"/>
    <property type="match status" value="1"/>
</dbReference>
<evidence type="ECO:0000313" key="12">
    <source>
        <dbReference type="Proteomes" id="UP000002420"/>
    </source>
</evidence>
<feature type="domain" description="Histidine kinase" evidence="10">
    <location>
        <begin position="206"/>
        <end position="412"/>
    </location>
</feature>
<proteinExistence type="predicted"/>
<dbReference type="SMART" id="SM00388">
    <property type="entry name" value="HisKA"/>
    <property type="match status" value="1"/>
</dbReference>
<keyword evidence="12" id="KW-1185">Reference proteome</keyword>
<dbReference type="InterPro" id="IPR003661">
    <property type="entry name" value="HisK_dim/P_dom"/>
</dbReference>
<dbReference type="KEGG" id="glo:Glov_2943"/>
<dbReference type="SUPFAM" id="SSF55874">
    <property type="entry name" value="ATPase domain of HSP90 chaperone/DNA topoisomerase II/histidine kinase"/>
    <property type="match status" value="1"/>
</dbReference>
<dbReference type="STRING" id="398767.Glov_2943"/>
<evidence type="ECO:0000256" key="9">
    <source>
        <dbReference type="SAM" id="Phobius"/>
    </source>
</evidence>
<feature type="transmembrane region" description="Helical" evidence="9">
    <location>
        <begin position="159"/>
        <end position="178"/>
    </location>
</feature>
<keyword evidence="8" id="KW-0902">Two-component regulatory system</keyword>
<evidence type="ECO:0000256" key="3">
    <source>
        <dbReference type="ARBA" id="ARBA00022553"/>
    </source>
</evidence>
<evidence type="ECO:0000256" key="5">
    <source>
        <dbReference type="ARBA" id="ARBA00022741"/>
    </source>
</evidence>
<protein>
    <recommendedName>
        <fullName evidence="2">histidine kinase</fullName>
        <ecNumber evidence="2">2.7.13.3</ecNumber>
    </recommendedName>
</protein>
<keyword evidence="9" id="KW-1133">Transmembrane helix</keyword>
<dbReference type="AlphaFoldDB" id="B3E8H4"/>
<dbReference type="Pfam" id="PF00512">
    <property type="entry name" value="HisKA"/>
    <property type="match status" value="1"/>
</dbReference>
<dbReference type="Gene3D" id="3.30.565.10">
    <property type="entry name" value="Histidine kinase-like ATPase, C-terminal domain"/>
    <property type="match status" value="1"/>
</dbReference>
<dbReference type="CDD" id="cd00082">
    <property type="entry name" value="HisKA"/>
    <property type="match status" value="1"/>
</dbReference>
<reference evidence="11 12" key="1">
    <citation type="submission" date="2008-05" db="EMBL/GenBank/DDBJ databases">
        <title>Complete sequence of chromosome of Geobacter lovleyi SZ.</title>
        <authorList>
            <consortium name="US DOE Joint Genome Institute"/>
            <person name="Lucas S."/>
            <person name="Copeland A."/>
            <person name="Lapidus A."/>
            <person name="Glavina del Rio T."/>
            <person name="Dalin E."/>
            <person name="Tice H."/>
            <person name="Bruce D."/>
            <person name="Goodwin L."/>
            <person name="Pitluck S."/>
            <person name="Chertkov O."/>
            <person name="Meincke L."/>
            <person name="Brettin T."/>
            <person name="Detter J.C."/>
            <person name="Han C."/>
            <person name="Tapia R."/>
            <person name="Kuske C.R."/>
            <person name="Schmutz J."/>
            <person name="Larimer F."/>
            <person name="Land M."/>
            <person name="Hauser L."/>
            <person name="Kyrpides N."/>
            <person name="Mikhailova N."/>
            <person name="Sung Y."/>
            <person name="Fletcher K.E."/>
            <person name="Ritalahti K.M."/>
            <person name="Loeffler F.E."/>
            <person name="Richardson P."/>
        </authorList>
    </citation>
    <scope>NUCLEOTIDE SEQUENCE [LARGE SCALE GENOMIC DNA]</scope>
    <source>
        <strain evidence="12">ATCC BAA-1151 / DSM 17278 / SZ</strain>
    </source>
</reference>
<keyword evidence="7" id="KW-0067">ATP-binding</keyword>
<evidence type="ECO:0000256" key="1">
    <source>
        <dbReference type="ARBA" id="ARBA00000085"/>
    </source>
</evidence>
<evidence type="ECO:0000256" key="8">
    <source>
        <dbReference type="ARBA" id="ARBA00023012"/>
    </source>
</evidence>
<keyword evidence="4" id="KW-0808">Transferase</keyword>
<dbReference type="InterPro" id="IPR036890">
    <property type="entry name" value="HATPase_C_sf"/>
</dbReference>
<evidence type="ECO:0000256" key="7">
    <source>
        <dbReference type="ARBA" id="ARBA00022840"/>
    </source>
</evidence>
<dbReference type="eggNOG" id="COG5000">
    <property type="taxonomic scope" value="Bacteria"/>
</dbReference>
<keyword evidence="6 11" id="KW-0418">Kinase</keyword>
<dbReference type="InterPro" id="IPR036097">
    <property type="entry name" value="HisK_dim/P_sf"/>
</dbReference>
<dbReference type="InterPro" id="IPR003594">
    <property type="entry name" value="HATPase_dom"/>
</dbReference>
<dbReference type="PANTHER" id="PTHR43065:SF10">
    <property type="entry name" value="PEROXIDE STRESS-ACTIVATED HISTIDINE KINASE MAK3"/>
    <property type="match status" value="1"/>
</dbReference>
<evidence type="ECO:0000313" key="11">
    <source>
        <dbReference type="EMBL" id="ACD96650.1"/>
    </source>
</evidence>
<dbReference type="PROSITE" id="PS50109">
    <property type="entry name" value="HIS_KIN"/>
    <property type="match status" value="1"/>
</dbReference>
<dbReference type="EMBL" id="CP001089">
    <property type="protein sequence ID" value="ACD96650.1"/>
    <property type="molecule type" value="Genomic_DNA"/>
</dbReference>
<evidence type="ECO:0000256" key="2">
    <source>
        <dbReference type="ARBA" id="ARBA00012438"/>
    </source>
</evidence>
<dbReference type="Gene3D" id="1.10.287.130">
    <property type="match status" value="1"/>
</dbReference>
<evidence type="ECO:0000259" key="10">
    <source>
        <dbReference type="PROSITE" id="PS50109"/>
    </source>
</evidence>
<dbReference type="PRINTS" id="PR00344">
    <property type="entry name" value="BCTRLSENSOR"/>
</dbReference>
<dbReference type="CDD" id="cd00075">
    <property type="entry name" value="HATPase"/>
    <property type="match status" value="1"/>
</dbReference>
<dbReference type="InterPro" id="IPR004358">
    <property type="entry name" value="Sig_transdc_His_kin-like_C"/>
</dbReference>
<dbReference type="Pfam" id="PF02518">
    <property type="entry name" value="HATPase_c"/>
    <property type="match status" value="1"/>
</dbReference>
<dbReference type="SMART" id="SM00387">
    <property type="entry name" value="HATPase_c"/>
    <property type="match status" value="1"/>
</dbReference>
<comment type="catalytic activity">
    <reaction evidence="1">
        <text>ATP + protein L-histidine = ADP + protein N-phospho-L-histidine.</text>
        <dbReference type="EC" id="2.7.13.3"/>
    </reaction>
</comment>
<keyword evidence="3" id="KW-0597">Phosphoprotein</keyword>
<dbReference type="GO" id="GO:0000155">
    <property type="term" value="F:phosphorelay sensor kinase activity"/>
    <property type="evidence" value="ECO:0007669"/>
    <property type="project" value="InterPro"/>
</dbReference>
<dbReference type="InterPro" id="IPR005467">
    <property type="entry name" value="His_kinase_dom"/>
</dbReference>
<gene>
    <name evidence="11" type="ordered locus">Glov_2943</name>
</gene>
<sequence>MPRSQFTHSILLGGLFLTAFLLWFAVANYRNAEPVAHSILRGMSLSLGQAIEALAVRDPSLKTLAGFSSSDSAYFSLLDNQGTIRFHRNPDLIGSRIDDQRFQAVVASPVVTEERIRLGTGEVVFETQQQLHLPGETLILRLALHTWQADQIIRRARSGVVVIVVLLAVAWGFGIWVLRLQQRDLQRLEAMARHEQLVRLGELGAVLAHEVRTPLAGIKGFAQLLRERVQESREREYAGKIVAESERLEGLVTDLLTYTRQETMQAGSAVVLELVQDAWDHLAEEALQAKVALQITGAVSRPVACPADRLRQLLLNLFTNAQQAMPQGGDLRVDLSDDGEQATILISDSGPGFAEESLKRAFDPFYTTRASGSGLGLAVCHKIAAGYGGTVRLANARSGGGAEVTLLLPLVKEFA</sequence>
<dbReference type="RefSeq" id="WP_012470975.1">
    <property type="nucleotide sequence ID" value="NC_010814.1"/>
</dbReference>
<dbReference type="HOGENOM" id="CLU_000445_89_29_7"/>
<dbReference type="OrthoDB" id="9805967at2"/>
<accession>B3E8H4</accession>
<keyword evidence="5" id="KW-0547">Nucleotide-binding</keyword>
<evidence type="ECO:0000256" key="6">
    <source>
        <dbReference type="ARBA" id="ARBA00022777"/>
    </source>
</evidence>
<evidence type="ECO:0000256" key="4">
    <source>
        <dbReference type="ARBA" id="ARBA00022679"/>
    </source>
</evidence>